<dbReference type="Pfam" id="PF01628">
    <property type="entry name" value="HrcA"/>
    <property type="match status" value="1"/>
</dbReference>
<keyword evidence="2" id="KW-0805">Transcription regulation</keyword>
<proteinExistence type="predicted"/>
<evidence type="ECO:0000256" key="2">
    <source>
        <dbReference type="ARBA" id="ARBA00023015"/>
    </source>
</evidence>
<evidence type="ECO:0000259" key="4">
    <source>
        <dbReference type="Pfam" id="PF01628"/>
    </source>
</evidence>
<name>A0A3B0R5C6_9ZZZZ</name>
<dbReference type="GO" id="GO:0003677">
    <property type="term" value="F:DNA binding"/>
    <property type="evidence" value="ECO:0007669"/>
    <property type="project" value="InterPro"/>
</dbReference>
<accession>A0A3B0R5C6</accession>
<dbReference type="InterPro" id="IPR021153">
    <property type="entry name" value="HrcA_C"/>
</dbReference>
<dbReference type="AlphaFoldDB" id="A0A3B0R5C6"/>
<dbReference type="GO" id="GO:0045892">
    <property type="term" value="P:negative regulation of DNA-templated transcription"/>
    <property type="evidence" value="ECO:0007669"/>
    <property type="project" value="TreeGrafter"/>
</dbReference>
<dbReference type="InterPro" id="IPR029016">
    <property type="entry name" value="GAF-like_dom_sf"/>
</dbReference>
<dbReference type="EMBL" id="UOEC01000028">
    <property type="protein sequence ID" value="VAV87341.1"/>
    <property type="molecule type" value="Genomic_DNA"/>
</dbReference>
<keyword evidence="1" id="KW-0678">Repressor</keyword>
<reference evidence="5" key="1">
    <citation type="submission" date="2018-06" db="EMBL/GenBank/DDBJ databases">
        <authorList>
            <person name="Zhirakovskaya E."/>
        </authorList>
    </citation>
    <scope>NUCLEOTIDE SEQUENCE</scope>
</reference>
<feature type="domain" description="Heat-inducible transcription repressor HrcA C-terminal" evidence="4">
    <location>
        <begin position="3"/>
        <end position="126"/>
    </location>
</feature>
<organism evidence="5">
    <name type="scientific">hydrothermal vent metagenome</name>
    <dbReference type="NCBI Taxonomy" id="652676"/>
    <lineage>
        <taxon>unclassified sequences</taxon>
        <taxon>metagenomes</taxon>
        <taxon>ecological metagenomes</taxon>
    </lineage>
</organism>
<sequence>VKRELDELTAKVIELGIATWAGSAEGDPKNLIVRGQANLINDDAALEDLEKIRQLFDDFESKREMVELLGRAQNGEGMRIFIGSENKLFSLSGSSLIVSPYRDSHEKVVGVLGVVGPTRLNYARIIPMVDYTAKIIGKLIT</sequence>
<dbReference type="SUPFAM" id="SSF55781">
    <property type="entry name" value="GAF domain-like"/>
    <property type="match status" value="1"/>
</dbReference>
<evidence type="ECO:0000256" key="3">
    <source>
        <dbReference type="ARBA" id="ARBA00023163"/>
    </source>
</evidence>
<dbReference type="PANTHER" id="PTHR34824">
    <property type="entry name" value="HEAT-INDUCIBLE TRANSCRIPTION REPRESSOR HRCA"/>
    <property type="match status" value="1"/>
</dbReference>
<keyword evidence="3" id="KW-0804">Transcription</keyword>
<dbReference type="Gene3D" id="3.30.450.40">
    <property type="match status" value="1"/>
</dbReference>
<gene>
    <name evidence="5" type="ORF">MNBD_ALPHA08-1284</name>
</gene>
<protein>
    <submittedName>
        <fullName evidence="5">Heat-inducible transcription repressor HrcA</fullName>
    </submittedName>
</protein>
<evidence type="ECO:0000313" key="5">
    <source>
        <dbReference type="EMBL" id="VAV87341.1"/>
    </source>
</evidence>
<dbReference type="PANTHER" id="PTHR34824:SF1">
    <property type="entry name" value="HEAT-INDUCIBLE TRANSCRIPTION REPRESSOR HRCA"/>
    <property type="match status" value="1"/>
</dbReference>
<feature type="non-terminal residue" evidence="5">
    <location>
        <position position="1"/>
    </location>
</feature>
<evidence type="ECO:0000256" key="1">
    <source>
        <dbReference type="ARBA" id="ARBA00022491"/>
    </source>
</evidence>
<dbReference type="InterPro" id="IPR002571">
    <property type="entry name" value="HrcA"/>
</dbReference>